<dbReference type="InterPro" id="IPR014729">
    <property type="entry name" value="Rossmann-like_a/b/a_fold"/>
</dbReference>
<comment type="caution">
    <text evidence="2">The sequence shown here is derived from an EMBL/GenBank/DDBJ whole genome shotgun (WGS) entry which is preliminary data.</text>
</comment>
<evidence type="ECO:0000313" key="2">
    <source>
        <dbReference type="EMBL" id="NYE36024.1"/>
    </source>
</evidence>
<organism evidence="2 3">
    <name type="scientific">Nocardioides cavernae</name>
    <dbReference type="NCBI Taxonomy" id="1921566"/>
    <lineage>
        <taxon>Bacteria</taxon>
        <taxon>Bacillati</taxon>
        <taxon>Actinomycetota</taxon>
        <taxon>Actinomycetes</taxon>
        <taxon>Propionibacteriales</taxon>
        <taxon>Nocardioidaceae</taxon>
        <taxon>Nocardioides</taxon>
    </lineage>
</organism>
<accession>A0A7Y9H2L6</accession>
<protein>
    <submittedName>
        <fullName evidence="2">Nucleotide-binding universal stress UspA family protein</fullName>
    </submittedName>
</protein>
<dbReference type="EMBL" id="JACCBW010000001">
    <property type="protein sequence ID" value="NYE36024.1"/>
    <property type="molecule type" value="Genomic_DNA"/>
</dbReference>
<evidence type="ECO:0000259" key="1">
    <source>
        <dbReference type="Pfam" id="PF00582"/>
    </source>
</evidence>
<reference evidence="2 3" key="2">
    <citation type="submission" date="2020-08" db="EMBL/GenBank/DDBJ databases">
        <title>The Agave Microbiome: Exploring the role of microbial communities in plant adaptations to desert environments.</title>
        <authorList>
            <person name="Partida-Martinez L.P."/>
        </authorList>
    </citation>
    <scope>NUCLEOTIDE SEQUENCE [LARGE SCALE GENOMIC DNA]</scope>
    <source>
        <strain evidence="2 3">AT2.17</strain>
    </source>
</reference>
<dbReference type="Pfam" id="PF00582">
    <property type="entry name" value="Usp"/>
    <property type="match status" value="1"/>
</dbReference>
<dbReference type="RefSeq" id="WP_179618612.1">
    <property type="nucleotide sequence ID" value="NZ_JACCBW010000001.1"/>
</dbReference>
<dbReference type="AlphaFoldDB" id="A0A7Y9H2L6"/>
<dbReference type="InterPro" id="IPR006016">
    <property type="entry name" value="UspA"/>
</dbReference>
<dbReference type="SUPFAM" id="SSF52402">
    <property type="entry name" value="Adenine nucleotide alpha hydrolases-like"/>
    <property type="match status" value="1"/>
</dbReference>
<feature type="domain" description="UspA" evidence="1">
    <location>
        <begin position="6"/>
        <end position="132"/>
    </location>
</feature>
<reference evidence="2 3" key="1">
    <citation type="submission" date="2020-07" db="EMBL/GenBank/DDBJ databases">
        <authorList>
            <person name="Partida-Martinez L."/>
            <person name="Huntemann M."/>
            <person name="Clum A."/>
            <person name="Wang J."/>
            <person name="Palaniappan K."/>
            <person name="Ritter S."/>
            <person name="Chen I.-M."/>
            <person name="Stamatis D."/>
            <person name="Reddy T."/>
            <person name="O'Malley R."/>
            <person name="Daum C."/>
            <person name="Shapiro N."/>
            <person name="Ivanova N."/>
            <person name="Kyrpides N."/>
            <person name="Woyke T."/>
        </authorList>
    </citation>
    <scope>NUCLEOTIDE SEQUENCE [LARGE SCALE GENOMIC DNA]</scope>
    <source>
        <strain evidence="2 3">AT2.17</strain>
    </source>
</reference>
<dbReference type="Gene3D" id="3.40.50.620">
    <property type="entry name" value="HUPs"/>
    <property type="match status" value="1"/>
</dbReference>
<keyword evidence="3" id="KW-1185">Reference proteome</keyword>
<evidence type="ECO:0000313" key="3">
    <source>
        <dbReference type="Proteomes" id="UP000549911"/>
    </source>
</evidence>
<proteinExistence type="predicted"/>
<gene>
    <name evidence="2" type="ORF">F4692_001128</name>
</gene>
<dbReference type="Proteomes" id="UP000549911">
    <property type="component" value="Unassembled WGS sequence"/>
</dbReference>
<name>A0A7Y9H2L6_9ACTN</name>
<sequence>MTTPSTIVIGYVPSPVGEAALEAGLAEAAVRGDEVVILNSPRRRSTVDGELIDAAAADDLVARAAALGVTARVDHSDHGDDIVEAFTKVAAAASARLVVIGMRRRSPVGKLVTGSDAQRLLLDLDVPILAVKPAK</sequence>